<keyword evidence="4" id="KW-1133">Transmembrane helix</keyword>
<dbReference type="STRING" id="1073089.A0A1L9S373"/>
<evidence type="ECO:0000313" key="5">
    <source>
        <dbReference type="EMBL" id="OJJ41607.1"/>
    </source>
</evidence>
<dbReference type="VEuPathDB" id="FungiDB:ASPWEDRAFT_35183"/>
<dbReference type="SUPFAM" id="SSF53335">
    <property type="entry name" value="S-adenosyl-L-methionine-dependent methyltransferases"/>
    <property type="match status" value="1"/>
</dbReference>
<organism evidence="5 6">
    <name type="scientific">Aspergillus wentii DTO 134E9</name>
    <dbReference type="NCBI Taxonomy" id="1073089"/>
    <lineage>
        <taxon>Eukaryota</taxon>
        <taxon>Fungi</taxon>
        <taxon>Dikarya</taxon>
        <taxon>Ascomycota</taxon>
        <taxon>Pezizomycotina</taxon>
        <taxon>Eurotiomycetes</taxon>
        <taxon>Eurotiomycetidae</taxon>
        <taxon>Eurotiales</taxon>
        <taxon>Aspergillaceae</taxon>
        <taxon>Aspergillus</taxon>
        <taxon>Aspergillus subgen. Cremei</taxon>
    </lineage>
</organism>
<proteinExistence type="inferred from homology"/>
<keyword evidence="3" id="KW-0808">Transferase</keyword>
<dbReference type="OrthoDB" id="2016285at2759"/>
<name>A0A1L9S373_ASPWE</name>
<dbReference type="PANTHER" id="PTHR12176:SF59">
    <property type="entry name" value="METHYLTRANSFERASE DOMAIN-CONTAINING PROTEIN-RELATED"/>
    <property type="match status" value="1"/>
</dbReference>
<dbReference type="Proteomes" id="UP000184383">
    <property type="component" value="Unassembled WGS sequence"/>
</dbReference>
<feature type="transmembrane region" description="Helical" evidence="4">
    <location>
        <begin position="46"/>
        <end position="66"/>
    </location>
</feature>
<dbReference type="AlphaFoldDB" id="A0A1L9S373"/>
<dbReference type="NCBIfam" id="NF037959">
    <property type="entry name" value="MFS_SpdSyn"/>
    <property type="match status" value="1"/>
</dbReference>
<reference evidence="6" key="1">
    <citation type="journal article" date="2017" name="Genome Biol.">
        <title>Comparative genomics reveals high biological diversity and specific adaptations in the industrially and medically important fungal genus Aspergillus.</title>
        <authorList>
            <person name="de Vries R.P."/>
            <person name="Riley R."/>
            <person name="Wiebenga A."/>
            <person name="Aguilar-Osorio G."/>
            <person name="Amillis S."/>
            <person name="Uchima C.A."/>
            <person name="Anderluh G."/>
            <person name="Asadollahi M."/>
            <person name="Askin M."/>
            <person name="Barry K."/>
            <person name="Battaglia E."/>
            <person name="Bayram O."/>
            <person name="Benocci T."/>
            <person name="Braus-Stromeyer S.A."/>
            <person name="Caldana C."/>
            <person name="Canovas D."/>
            <person name="Cerqueira G.C."/>
            <person name="Chen F."/>
            <person name="Chen W."/>
            <person name="Choi C."/>
            <person name="Clum A."/>
            <person name="Dos Santos R.A."/>
            <person name="Damasio A.R."/>
            <person name="Diallinas G."/>
            <person name="Emri T."/>
            <person name="Fekete E."/>
            <person name="Flipphi M."/>
            <person name="Freyberg S."/>
            <person name="Gallo A."/>
            <person name="Gournas C."/>
            <person name="Habgood R."/>
            <person name="Hainaut M."/>
            <person name="Harispe M.L."/>
            <person name="Henrissat B."/>
            <person name="Hilden K.S."/>
            <person name="Hope R."/>
            <person name="Hossain A."/>
            <person name="Karabika E."/>
            <person name="Karaffa L."/>
            <person name="Karanyi Z."/>
            <person name="Krasevec N."/>
            <person name="Kuo A."/>
            <person name="Kusch H."/>
            <person name="LaButti K."/>
            <person name="Lagendijk E.L."/>
            <person name="Lapidus A."/>
            <person name="Levasseur A."/>
            <person name="Lindquist E."/>
            <person name="Lipzen A."/>
            <person name="Logrieco A.F."/>
            <person name="MacCabe A."/>
            <person name="Maekelae M.R."/>
            <person name="Malavazi I."/>
            <person name="Melin P."/>
            <person name="Meyer V."/>
            <person name="Mielnichuk N."/>
            <person name="Miskei M."/>
            <person name="Molnar A.P."/>
            <person name="Mule G."/>
            <person name="Ngan C.Y."/>
            <person name="Orejas M."/>
            <person name="Orosz E."/>
            <person name="Ouedraogo J.P."/>
            <person name="Overkamp K.M."/>
            <person name="Park H.-S."/>
            <person name="Perrone G."/>
            <person name="Piumi F."/>
            <person name="Punt P.J."/>
            <person name="Ram A.F."/>
            <person name="Ramon A."/>
            <person name="Rauscher S."/>
            <person name="Record E."/>
            <person name="Riano-Pachon D.M."/>
            <person name="Robert V."/>
            <person name="Roehrig J."/>
            <person name="Ruller R."/>
            <person name="Salamov A."/>
            <person name="Salih N.S."/>
            <person name="Samson R.A."/>
            <person name="Sandor E."/>
            <person name="Sanguinetti M."/>
            <person name="Schuetze T."/>
            <person name="Sepcic K."/>
            <person name="Shelest E."/>
            <person name="Sherlock G."/>
            <person name="Sophianopoulou V."/>
            <person name="Squina F.M."/>
            <person name="Sun H."/>
            <person name="Susca A."/>
            <person name="Todd R.B."/>
            <person name="Tsang A."/>
            <person name="Unkles S.E."/>
            <person name="van de Wiele N."/>
            <person name="van Rossen-Uffink D."/>
            <person name="Oliveira J.V."/>
            <person name="Vesth T.C."/>
            <person name="Visser J."/>
            <person name="Yu J.-H."/>
            <person name="Zhou M."/>
            <person name="Andersen M.R."/>
            <person name="Archer D.B."/>
            <person name="Baker S.E."/>
            <person name="Benoit I."/>
            <person name="Brakhage A.A."/>
            <person name="Braus G.H."/>
            <person name="Fischer R."/>
            <person name="Frisvad J.C."/>
            <person name="Goldman G.H."/>
            <person name="Houbraken J."/>
            <person name="Oakley B."/>
            <person name="Pocsi I."/>
            <person name="Scazzocchio C."/>
            <person name="Seiboth B."/>
            <person name="vanKuyk P.A."/>
            <person name="Wortman J."/>
            <person name="Dyer P.S."/>
            <person name="Grigoriev I.V."/>
        </authorList>
    </citation>
    <scope>NUCLEOTIDE SEQUENCE [LARGE SCALE GENOMIC DNA]</scope>
    <source>
        <strain evidence="6">DTO 134E9</strain>
    </source>
</reference>
<evidence type="ECO:0000256" key="2">
    <source>
        <dbReference type="ARBA" id="ARBA00022603"/>
    </source>
</evidence>
<dbReference type="FunFam" id="3.40.50.150:FF:000288">
    <property type="entry name" value="Spermine/spermidine synthase, putative"/>
    <property type="match status" value="1"/>
</dbReference>
<accession>A0A1L9S373</accession>
<dbReference type="PANTHER" id="PTHR12176">
    <property type="entry name" value="SAM-DEPENDENT METHYLTRANSFERASE SUPERFAMILY PROTEIN"/>
    <property type="match status" value="1"/>
</dbReference>
<keyword evidence="4" id="KW-0812">Transmembrane</keyword>
<feature type="transmembrane region" description="Helical" evidence="4">
    <location>
        <begin position="186"/>
        <end position="210"/>
    </location>
</feature>
<protein>
    <recommendedName>
        <fullName evidence="7">PABS domain-containing protein</fullName>
    </recommendedName>
</protein>
<dbReference type="Gene3D" id="3.40.50.150">
    <property type="entry name" value="Vaccinia Virus protein VP39"/>
    <property type="match status" value="1"/>
</dbReference>
<evidence type="ECO:0000256" key="3">
    <source>
        <dbReference type="ARBA" id="ARBA00022679"/>
    </source>
</evidence>
<sequence length="552" mass="60787">MSSLSVKTILQQANTKKVVAGVALLFILGFYSPVFEMTLSPVYGAAASHIFHGYGVGVVAGCGWLLKDHVRRLSNRRAVYLLPALAFWVPSIQYFVTQGSSSLGNPTGPVITELFTFYPLVLFTVACAGKLLQLGLKLQPHGDIVSEHVPLLGSYIIYSAGDHFAKAFLSKFLGTTFLLSRCGLQFLVGVFYAAVIPSKWLVLAIPSILFSLTSDVHLPLGHTTAVLNSALQEEGYALLARQDSNTGYISVLENMHDGFRVMRCDHSLLGGQWTKMPANYHPAVKDPIYAVFAMLEAIRLVETDSGEARADANTRALVVGLGVGTTPAALINHGIETTIVEIDPVVHKFAAEYFELPSNHIAAIEDATTFVKRAQSSLESAKYDYIVHDVFTGGAEPLELFTIEFLRDLDSLLKHDGVIAINFAGDLSLYPAALTVRTIRAVFPSCRFFREDAVAEGHVDFTNMVVFCKKTATPVQFRDPVRADFLSSKSRENYLVPKHEVDPSIFDHIEKGGKKVLRAKETGLLHKYQDRSALAHWQIMRNVLPDAVWENW</sequence>
<keyword evidence="6" id="KW-1185">Reference proteome</keyword>
<evidence type="ECO:0000256" key="4">
    <source>
        <dbReference type="SAM" id="Phobius"/>
    </source>
</evidence>
<dbReference type="GeneID" id="63750015"/>
<feature type="transmembrane region" description="Helical" evidence="4">
    <location>
        <begin position="18"/>
        <end position="34"/>
    </location>
</feature>
<feature type="transmembrane region" description="Helical" evidence="4">
    <location>
        <begin position="116"/>
        <end position="136"/>
    </location>
</feature>
<keyword evidence="2" id="KW-0489">Methyltransferase</keyword>
<dbReference type="GO" id="GO:0032259">
    <property type="term" value="P:methylation"/>
    <property type="evidence" value="ECO:0007669"/>
    <property type="project" value="UniProtKB-KW"/>
</dbReference>
<evidence type="ECO:0008006" key="7">
    <source>
        <dbReference type="Google" id="ProtNLM"/>
    </source>
</evidence>
<evidence type="ECO:0000256" key="1">
    <source>
        <dbReference type="ARBA" id="ARBA00008361"/>
    </source>
</evidence>
<dbReference type="RefSeq" id="XP_040695283.1">
    <property type="nucleotide sequence ID" value="XM_040834167.1"/>
</dbReference>
<dbReference type="GO" id="GO:0008168">
    <property type="term" value="F:methyltransferase activity"/>
    <property type="evidence" value="ECO:0007669"/>
    <property type="project" value="UniProtKB-KW"/>
</dbReference>
<comment type="similarity">
    <text evidence="1">Belongs to the methyltransferase superfamily.</text>
</comment>
<gene>
    <name evidence="5" type="ORF">ASPWEDRAFT_35183</name>
</gene>
<dbReference type="Pfam" id="PF01564">
    <property type="entry name" value="Spermine_synth"/>
    <property type="match status" value="1"/>
</dbReference>
<feature type="transmembrane region" description="Helical" evidence="4">
    <location>
        <begin position="78"/>
        <end position="96"/>
    </location>
</feature>
<dbReference type="InterPro" id="IPR029063">
    <property type="entry name" value="SAM-dependent_MTases_sf"/>
</dbReference>
<evidence type="ECO:0000313" key="6">
    <source>
        <dbReference type="Proteomes" id="UP000184383"/>
    </source>
</evidence>
<keyword evidence="4" id="KW-0472">Membrane</keyword>
<dbReference type="EMBL" id="KV878209">
    <property type="protein sequence ID" value="OJJ41607.1"/>
    <property type="molecule type" value="Genomic_DNA"/>
</dbReference>
<dbReference type="InterPro" id="IPR051419">
    <property type="entry name" value="Lys/N-term_MeTrsfase_sf"/>
</dbReference>